<name>A0A0P1A708_PLAHL</name>
<sequence>MDLTESNTTPVKFRTKSILAIDQPQRTHHGRLGLGTTSPSALLHVPGSNNFVSGAGGTTVQIESRQLMQSLEVTSDRCLKQNIHPCPINRVKRLYDSCEVKLYDWIKNKSGQEVGLIAQDLVSDNLTELISIFYRDDIEAGKTQALNPLSSILTLIIIGSVRMNMIQHHLGEVIGSTIMHGDQIVAFGDSAFIPIRDAKTGEDAIIDIQVGEKELVYIVEWRIEL</sequence>
<feature type="domain" description="Peptidase S74" evidence="1">
    <location>
        <begin position="75"/>
        <end position="215"/>
    </location>
</feature>
<dbReference type="AlphaFoldDB" id="A0A0P1A708"/>
<keyword evidence="3" id="KW-1185">Reference proteome</keyword>
<dbReference type="GeneID" id="36395156"/>
<dbReference type="InterPro" id="IPR030392">
    <property type="entry name" value="S74_ICA"/>
</dbReference>
<dbReference type="Proteomes" id="UP000054928">
    <property type="component" value="Unassembled WGS sequence"/>
</dbReference>
<accession>A0A0P1A708</accession>
<proteinExistence type="predicted"/>
<dbReference type="EMBL" id="CCYD01000109">
    <property type="protein sequence ID" value="CEG35768.1"/>
    <property type="molecule type" value="Genomic_DNA"/>
</dbReference>
<protein>
    <recommendedName>
        <fullName evidence="1">Peptidase S74 domain-containing protein</fullName>
    </recommendedName>
</protein>
<evidence type="ECO:0000313" key="3">
    <source>
        <dbReference type="Proteomes" id="UP000054928"/>
    </source>
</evidence>
<dbReference type="PROSITE" id="PS51688">
    <property type="entry name" value="ICA"/>
    <property type="match status" value="1"/>
</dbReference>
<reference evidence="3" key="1">
    <citation type="submission" date="2014-09" db="EMBL/GenBank/DDBJ databases">
        <authorList>
            <person name="Sharma Rahul"/>
            <person name="Thines Marco"/>
        </authorList>
    </citation>
    <scope>NUCLEOTIDE SEQUENCE [LARGE SCALE GENOMIC DNA]</scope>
</reference>
<evidence type="ECO:0000313" key="2">
    <source>
        <dbReference type="EMBL" id="CEG35768.1"/>
    </source>
</evidence>
<organism evidence="2 3">
    <name type="scientific">Plasmopara halstedii</name>
    <name type="common">Downy mildew of sunflower</name>
    <dbReference type="NCBI Taxonomy" id="4781"/>
    <lineage>
        <taxon>Eukaryota</taxon>
        <taxon>Sar</taxon>
        <taxon>Stramenopiles</taxon>
        <taxon>Oomycota</taxon>
        <taxon>Peronosporomycetes</taxon>
        <taxon>Peronosporales</taxon>
        <taxon>Peronosporaceae</taxon>
        <taxon>Plasmopara</taxon>
    </lineage>
</organism>
<evidence type="ECO:0000259" key="1">
    <source>
        <dbReference type="PROSITE" id="PS51688"/>
    </source>
</evidence>
<dbReference type="Pfam" id="PF13884">
    <property type="entry name" value="Peptidase_S74"/>
    <property type="match status" value="1"/>
</dbReference>
<dbReference type="RefSeq" id="XP_024572137.1">
    <property type="nucleotide sequence ID" value="XM_024727848.1"/>
</dbReference>